<proteinExistence type="predicted"/>
<dbReference type="SUPFAM" id="SSF109604">
    <property type="entry name" value="HD-domain/PDEase-like"/>
    <property type="match status" value="1"/>
</dbReference>
<dbReference type="PANTHER" id="PTHR21174:SF0">
    <property type="entry name" value="HD PHOSPHOHYDROLASE FAMILY PROTEIN-RELATED"/>
    <property type="match status" value="1"/>
</dbReference>
<protein>
    <recommendedName>
        <fullName evidence="3">Metal-dependent HD superfamily phosphohydrolase</fullName>
    </recommendedName>
</protein>
<dbReference type="Gene3D" id="1.10.3210.10">
    <property type="entry name" value="Hypothetical protein af1432"/>
    <property type="match status" value="1"/>
</dbReference>
<sequence>MFTDTASAPQWLLSSWIRSCQAAGAQANEPELVSVCRDLLDRWAQPNRTYHGLKHLVDVLTHVDELAEEATDPNLVRLAAWYHGAVFSAESKLAYANAAGEDEVASAALAREQLLGLGVPEEQVEKVARMVTALVRHKAVKKDSDCSVLVDADLAVLKSDPQRYSLYTKAIRAEYAHIPAEDFVRARLRIVTRLLGRPQLFSTAAASAWDDAARQNLEWEQARLSKELRSLTDSPEATIAELTGLSSEPTAPPQS</sequence>
<evidence type="ECO:0000313" key="2">
    <source>
        <dbReference type="Proteomes" id="UP001597391"/>
    </source>
</evidence>
<evidence type="ECO:0000313" key="1">
    <source>
        <dbReference type="EMBL" id="MFD2841801.1"/>
    </source>
</evidence>
<organism evidence="1 2">
    <name type="scientific">Populibacterium corticicola</name>
    <dbReference type="NCBI Taxonomy" id="1812826"/>
    <lineage>
        <taxon>Bacteria</taxon>
        <taxon>Bacillati</taxon>
        <taxon>Actinomycetota</taxon>
        <taxon>Actinomycetes</taxon>
        <taxon>Micrococcales</taxon>
        <taxon>Jonesiaceae</taxon>
        <taxon>Populibacterium</taxon>
    </lineage>
</organism>
<comment type="caution">
    <text evidence="1">The sequence shown here is derived from an EMBL/GenBank/DDBJ whole genome shotgun (WGS) entry which is preliminary data.</text>
</comment>
<dbReference type="PANTHER" id="PTHR21174">
    <property type="match status" value="1"/>
</dbReference>
<accession>A0ABW5XHI4</accession>
<keyword evidence="2" id="KW-1185">Reference proteome</keyword>
<dbReference type="PIRSF" id="PIRSF035170">
    <property type="entry name" value="HD_phosphohydro"/>
    <property type="match status" value="1"/>
</dbReference>
<gene>
    <name evidence="1" type="ORF">ACFSYH_14665</name>
</gene>
<reference evidence="2" key="1">
    <citation type="journal article" date="2019" name="Int. J. Syst. Evol. Microbiol.">
        <title>The Global Catalogue of Microorganisms (GCM) 10K type strain sequencing project: providing services to taxonomists for standard genome sequencing and annotation.</title>
        <authorList>
            <consortium name="The Broad Institute Genomics Platform"/>
            <consortium name="The Broad Institute Genome Sequencing Center for Infectious Disease"/>
            <person name="Wu L."/>
            <person name="Ma J."/>
        </authorList>
    </citation>
    <scope>NUCLEOTIDE SEQUENCE [LARGE SCALE GENOMIC DNA]</scope>
    <source>
        <strain evidence="2">KCTC 33576</strain>
    </source>
</reference>
<dbReference type="EMBL" id="JBHUOP010000010">
    <property type="protein sequence ID" value="MFD2841801.1"/>
    <property type="molecule type" value="Genomic_DNA"/>
</dbReference>
<evidence type="ECO:0008006" key="3">
    <source>
        <dbReference type="Google" id="ProtNLM"/>
    </source>
</evidence>
<dbReference type="Proteomes" id="UP001597391">
    <property type="component" value="Unassembled WGS sequence"/>
</dbReference>
<name>A0ABW5XHI4_9MICO</name>
<dbReference type="InterPro" id="IPR009218">
    <property type="entry name" value="HD_phosphohydro"/>
</dbReference>
<dbReference type="RefSeq" id="WP_377468197.1">
    <property type="nucleotide sequence ID" value="NZ_JBHUOP010000010.1"/>
</dbReference>